<dbReference type="AlphaFoldDB" id="A0A131Y469"/>
<dbReference type="PANTHER" id="PTHR30605:SF0">
    <property type="entry name" value="ANHYDRO-N-ACETYLMURAMIC ACID KINASE"/>
    <property type="match status" value="1"/>
</dbReference>
<accession>A0A131Y469</accession>
<dbReference type="Pfam" id="PF03702">
    <property type="entry name" value="AnmK"/>
    <property type="match status" value="1"/>
</dbReference>
<dbReference type="GO" id="GO:0016773">
    <property type="term" value="F:phosphotransferase activity, alcohol group as acceptor"/>
    <property type="evidence" value="ECO:0007669"/>
    <property type="project" value="InterPro"/>
</dbReference>
<dbReference type="EMBL" id="GEFM01002531">
    <property type="protein sequence ID" value="JAP73265.1"/>
    <property type="molecule type" value="mRNA"/>
</dbReference>
<proteinExistence type="evidence at transcript level"/>
<evidence type="ECO:0000313" key="1">
    <source>
        <dbReference type="EMBL" id="JAP73265.1"/>
    </source>
</evidence>
<sequence>MTGGAQDMAQYRVIGVMSGSSLDGLDIIYAVFNVQPDNTWKFSIEHTQCQPYKTYWLDKLRHVAAMNALEYQLVHTEYGRALGDHVNNFIREKKLTDKIDLVACHGHTVFHLPMQMTTTQLGDGATVAAVTGLPTVSDFRSVDVALMGQGSPFSIAAERRLFGTEYQFFLNIGGMACLTYVGKGNDDSFAADVCPANQLLNLLAQRESKNYDNEGEMASSGSINVRLLQDLDGFDYYKASFPKSLGVDFGPEILYPLIRARDLTTCDALRTFTEHICNQVATIVELVKERVGKDNWPKECKMLVTGGGARNTFLVQRLSEALKAHGILVVVPTDELVKFKEALMTAALAVLRVRGEANFFSMVSGSQRDSVGGALWCGKV</sequence>
<dbReference type="GO" id="GO:0009254">
    <property type="term" value="P:peptidoglycan turnover"/>
    <property type="evidence" value="ECO:0007669"/>
    <property type="project" value="InterPro"/>
</dbReference>
<dbReference type="SUPFAM" id="SSF53067">
    <property type="entry name" value="Actin-like ATPase domain"/>
    <property type="match status" value="1"/>
</dbReference>
<dbReference type="SMR" id="A0A131Y469"/>
<organism evidence="1">
    <name type="scientific">Ixodes ricinus</name>
    <name type="common">Common tick</name>
    <name type="synonym">Acarus ricinus</name>
    <dbReference type="NCBI Taxonomy" id="34613"/>
    <lineage>
        <taxon>Eukaryota</taxon>
        <taxon>Metazoa</taxon>
        <taxon>Ecdysozoa</taxon>
        <taxon>Arthropoda</taxon>
        <taxon>Chelicerata</taxon>
        <taxon>Arachnida</taxon>
        <taxon>Acari</taxon>
        <taxon>Parasitiformes</taxon>
        <taxon>Ixodida</taxon>
        <taxon>Ixodoidea</taxon>
        <taxon>Ixodidae</taxon>
        <taxon>Ixodinae</taxon>
        <taxon>Ixodes</taxon>
    </lineage>
</organism>
<dbReference type="GO" id="GO:0005524">
    <property type="term" value="F:ATP binding"/>
    <property type="evidence" value="ECO:0007669"/>
    <property type="project" value="InterPro"/>
</dbReference>
<name>A0A131Y469_IXORI</name>
<dbReference type="InterPro" id="IPR043129">
    <property type="entry name" value="ATPase_NBD"/>
</dbReference>
<reference evidence="1" key="1">
    <citation type="submission" date="2016-02" db="EMBL/GenBank/DDBJ databases">
        <title>RNAseq analyses of the midgut from blood- or serum-fed Ixodes ricinus ticks.</title>
        <authorList>
            <person name="Perner J."/>
            <person name="Provaznik J."/>
            <person name="Schrenkova J."/>
            <person name="Urbanova V."/>
            <person name="Ribeiro J.M."/>
            <person name="Kopacek P."/>
        </authorList>
    </citation>
    <scope>NUCLEOTIDE SEQUENCE</scope>
    <source>
        <tissue evidence="1">Gut</tissue>
    </source>
</reference>
<dbReference type="InterPro" id="IPR005338">
    <property type="entry name" value="Anhydro_N_Ac-Mur_kinase"/>
</dbReference>
<dbReference type="Gene3D" id="3.30.420.40">
    <property type="match status" value="2"/>
</dbReference>
<dbReference type="GO" id="GO:0006040">
    <property type="term" value="P:amino sugar metabolic process"/>
    <property type="evidence" value="ECO:0007669"/>
    <property type="project" value="InterPro"/>
</dbReference>
<dbReference type="PANTHER" id="PTHR30605">
    <property type="entry name" value="ANHYDRO-N-ACETYLMURAMIC ACID KINASE"/>
    <property type="match status" value="1"/>
</dbReference>
<protein>
    <submittedName>
        <fullName evidence="1">Putative molecular chaperone distantly</fullName>
    </submittedName>
</protein>